<evidence type="ECO:0000259" key="8">
    <source>
        <dbReference type="Pfam" id="PF06808"/>
    </source>
</evidence>
<feature type="transmembrane region" description="Helical" evidence="7">
    <location>
        <begin position="212"/>
        <end position="234"/>
    </location>
</feature>
<evidence type="ECO:0000256" key="1">
    <source>
        <dbReference type="ARBA" id="ARBA00004429"/>
    </source>
</evidence>
<proteinExistence type="inferred from homology"/>
<feature type="domain" description="TRAP C4-dicarboxylate transport system permease DctM subunit" evidence="8">
    <location>
        <begin position="5"/>
        <end position="415"/>
    </location>
</feature>
<keyword evidence="5 7" id="KW-1133">Transmembrane helix</keyword>
<feature type="transmembrane region" description="Helical" evidence="7">
    <location>
        <begin position="45"/>
        <end position="66"/>
    </location>
</feature>
<gene>
    <name evidence="9" type="ORF">DI549_09175</name>
</gene>
<evidence type="ECO:0000256" key="7">
    <source>
        <dbReference type="RuleBase" id="RU369079"/>
    </source>
</evidence>
<evidence type="ECO:0000256" key="6">
    <source>
        <dbReference type="ARBA" id="ARBA00023136"/>
    </source>
</evidence>
<evidence type="ECO:0000256" key="2">
    <source>
        <dbReference type="ARBA" id="ARBA00022475"/>
    </source>
</evidence>
<dbReference type="InterPro" id="IPR004681">
    <property type="entry name" value="TRAP_DctM"/>
</dbReference>
<evidence type="ECO:0000256" key="4">
    <source>
        <dbReference type="ARBA" id="ARBA00022692"/>
    </source>
</evidence>
<evidence type="ECO:0000313" key="9">
    <source>
        <dbReference type="EMBL" id="PZQ83051.1"/>
    </source>
</evidence>
<comment type="function">
    <text evidence="7">Part of the tripartite ATP-independent periplasmic (TRAP) transport system.</text>
</comment>
<dbReference type="GO" id="GO:0005886">
    <property type="term" value="C:plasma membrane"/>
    <property type="evidence" value="ECO:0007669"/>
    <property type="project" value="UniProtKB-SubCell"/>
</dbReference>
<keyword evidence="3 7" id="KW-0997">Cell inner membrane</keyword>
<dbReference type="PIRSF" id="PIRSF006066">
    <property type="entry name" value="HI0050"/>
    <property type="match status" value="1"/>
</dbReference>
<dbReference type="InterPro" id="IPR010656">
    <property type="entry name" value="DctM"/>
</dbReference>
<accession>A0A2W5QWL2</accession>
<keyword evidence="7" id="KW-0813">Transport</keyword>
<feature type="transmembrane region" description="Helical" evidence="7">
    <location>
        <begin position="276"/>
        <end position="293"/>
    </location>
</feature>
<feature type="transmembrane region" description="Helical" evidence="7">
    <location>
        <begin position="361"/>
        <end position="384"/>
    </location>
</feature>
<dbReference type="EMBL" id="QFQD01000024">
    <property type="protein sequence ID" value="PZQ83051.1"/>
    <property type="molecule type" value="Genomic_DNA"/>
</dbReference>
<comment type="caution">
    <text evidence="7">Lacks conserved residue(s) required for the propagation of feature annotation.</text>
</comment>
<dbReference type="NCBIfam" id="TIGR00786">
    <property type="entry name" value="dctM"/>
    <property type="match status" value="1"/>
</dbReference>
<keyword evidence="4 7" id="KW-0812">Transmembrane</keyword>
<sequence length="424" mass="44888">MNILFLSFVGLLILGVEVGFAMIVAAWLGLEFKPGPAVDAIMLPTSMLSGISLYALVQIPLFILAGEVMNRGGITRRLVSVSSAWIGPRRGSLGHVSILSNLMLSGISGSAVADAVATGKALIPEMRAKGYGAGYAGAVIASGALLGPVIPPSIPMVVYAQIANVSVAKMFLSGVIPGLLLAGGFLVICSIIGHRRDLPREPSMTWKEKFGVTGRAAWALLMPVIILVGIRMGLMTDTEIAAIAVIYSLLVGFFIYRSMNIAELPGILMAAGRSSAVILFLLAAAAPFSWLVAESQISEHLVEMIRQVTDNPHLILLIVNLLLLAIGLVLEPLPAMVIFLPALLPLAAELGIDPIHFGAVVVVNLMIGLLHPPIGLLLFVVCSVDRIPFLPVAREVLPFLAWSIVVLVLLIFFPPLTTWLGQGL</sequence>
<reference evidence="9 10" key="1">
    <citation type="submission" date="2017-08" db="EMBL/GenBank/DDBJ databases">
        <title>Infants hospitalized years apart are colonized by the same room-sourced microbial strains.</title>
        <authorList>
            <person name="Brooks B."/>
            <person name="Olm M.R."/>
            <person name="Firek B.A."/>
            <person name="Baker R."/>
            <person name="Thomas B.C."/>
            <person name="Morowitz M.J."/>
            <person name="Banfield J.F."/>
        </authorList>
    </citation>
    <scope>NUCLEOTIDE SEQUENCE [LARGE SCALE GENOMIC DNA]</scope>
    <source>
        <strain evidence="9">S2_005_001_R2_27</strain>
    </source>
</reference>
<comment type="subcellular location">
    <subcellularLocation>
        <location evidence="1 7">Cell inner membrane</location>
        <topology evidence="1 7">Multi-pass membrane protein</topology>
    </subcellularLocation>
</comment>
<evidence type="ECO:0000313" key="10">
    <source>
        <dbReference type="Proteomes" id="UP000248887"/>
    </source>
</evidence>
<protein>
    <recommendedName>
        <fullName evidence="7">TRAP transporter large permease protein</fullName>
    </recommendedName>
</protein>
<feature type="transmembrane region" description="Helical" evidence="7">
    <location>
        <begin position="313"/>
        <end position="330"/>
    </location>
</feature>
<comment type="similarity">
    <text evidence="7">Belongs to the TRAP transporter large permease family.</text>
</comment>
<dbReference type="GO" id="GO:0022857">
    <property type="term" value="F:transmembrane transporter activity"/>
    <property type="evidence" value="ECO:0007669"/>
    <property type="project" value="UniProtKB-UniRule"/>
</dbReference>
<name>A0A2W5QWL2_ANCNO</name>
<dbReference type="PANTHER" id="PTHR33362:SF2">
    <property type="entry name" value="TRAP TRANSPORTER LARGE PERMEASE PROTEIN"/>
    <property type="match status" value="1"/>
</dbReference>
<feature type="transmembrane region" description="Helical" evidence="7">
    <location>
        <begin position="130"/>
        <end position="150"/>
    </location>
</feature>
<keyword evidence="6 7" id="KW-0472">Membrane</keyword>
<evidence type="ECO:0000256" key="5">
    <source>
        <dbReference type="ARBA" id="ARBA00022989"/>
    </source>
</evidence>
<dbReference type="Pfam" id="PF06808">
    <property type="entry name" value="DctM"/>
    <property type="match status" value="1"/>
</dbReference>
<feature type="transmembrane region" description="Helical" evidence="7">
    <location>
        <begin position="337"/>
        <end position="355"/>
    </location>
</feature>
<keyword evidence="2" id="KW-1003">Cell membrane</keyword>
<organism evidence="9 10">
    <name type="scientific">Ancylobacter novellus</name>
    <name type="common">Thiobacillus novellus</name>
    <dbReference type="NCBI Taxonomy" id="921"/>
    <lineage>
        <taxon>Bacteria</taxon>
        <taxon>Pseudomonadati</taxon>
        <taxon>Pseudomonadota</taxon>
        <taxon>Alphaproteobacteria</taxon>
        <taxon>Hyphomicrobiales</taxon>
        <taxon>Xanthobacteraceae</taxon>
        <taxon>Ancylobacter</taxon>
    </lineage>
</organism>
<evidence type="ECO:0000256" key="3">
    <source>
        <dbReference type="ARBA" id="ARBA00022519"/>
    </source>
</evidence>
<comment type="subunit">
    <text evidence="7">The complex comprises the extracytoplasmic solute receptor protein and the two transmembrane proteins.</text>
</comment>
<feature type="transmembrane region" description="Helical" evidence="7">
    <location>
        <begin position="240"/>
        <end position="256"/>
    </location>
</feature>
<dbReference type="AlphaFoldDB" id="A0A2W5QWL2"/>
<feature type="transmembrane region" description="Helical" evidence="7">
    <location>
        <begin position="396"/>
        <end position="416"/>
    </location>
</feature>
<dbReference type="PANTHER" id="PTHR33362">
    <property type="entry name" value="SIALIC ACID TRAP TRANSPORTER PERMEASE PROTEIN SIAT-RELATED"/>
    <property type="match status" value="1"/>
</dbReference>
<dbReference type="Proteomes" id="UP000248887">
    <property type="component" value="Unassembled WGS sequence"/>
</dbReference>
<feature type="transmembrane region" description="Helical" evidence="7">
    <location>
        <begin position="170"/>
        <end position="192"/>
    </location>
</feature>
<comment type="caution">
    <text evidence="9">The sequence shown here is derived from an EMBL/GenBank/DDBJ whole genome shotgun (WGS) entry which is preliminary data.</text>
</comment>